<keyword evidence="2" id="KW-1185">Reference proteome</keyword>
<organism evidence="2 3">
    <name type="scientific">Strongyloides papillosus</name>
    <name type="common">Intestinal threadworm</name>
    <dbReference type="NCBI Taxonomy" id="174720"/>
    <lineage>
        <taxon>Eukaryota</taxon>
        <taxon>Metazoa</taxon>
        <taxon>Ecdysozoa</taxon>
        <taxon>Nematoda</taxon>
        <taxon>Chromadorea</taxon>
        <taxon>Rhabditida</taxon>
        <taxon>Tylenchina</taxon>
        <taxon>Panagrolaimomorpha</taxon>
        <taxon>Strongyloidoidea</taxon>
        <taxon>Strongyloididae</taxon>
        <taxon>Strongyloides</taxon>
    </lineage>
</organism>
<dbReference type="Proteomes" id="UP000046392">
    <property type="component" value="Unplaced"/>
</dbReference>
<evidence type="ECO:0000256" key="1">
    <source>
        <dbReference type="SAM" id="MobiDB-lite"/>
    </source>
</evidence>
<sequence>MVKKRSKSAPKSLPITGKDRRVITKSEEFDEIVRKARRDAKKESTVKADDADPGNNMPPIEEYDESIGRMATDDEEKTLRHVVRNMGECFENTMILNNSIDDDQYMMTKKVDARKLVKGIGYQYNCFIEEDMKRYSIPPCEKKPVDLHAKKESTVKADDADPGNNMPPIEEYDESIGRMATDDEEKTLRHVVRNMGECFENTMILNNSIDDDQYMMTKKVDARKLVKGIGYQYNCFIEEDMKRYSIPPCEKKPVDLLNKYGINLCTKSDNGSIVDNDKGYGSPNQQRCLMNVRQSKFGRDYPNISKSERVRRNTRMSQYKSSENESYRRFEEMRQYPVYPQYGSYRHMPMMPVYNSNVKIDAYDPKESFTLFYERFESMLLLNKVPSHLKLPMLKLHLKGRVANDVQTQREIKNDYKRLVDYLKRNYTCEESIAAARHKLSF</sequence>
<feature type="compositionally biased region" description="Basic and acidic residues" evidence="1">
    <location>
        <begin position="36"/>
        <end position="50"/>
    </location>
</feature>
<dbReference type="AlphaFoldDB" id="A0A0N5BS73"/>
<protein>
    <submittedName>
        <fullName evidence="3">Mab-21 domain-containing protein</fullName>
    </submittedName>
</protein>
<feature type="region of interest" description="Disordered" evidence="1">
    <location>
        <begin position="36"/>
        <end position="61"/>
    </location>
</feature>
<name>A0A0N5BS73_STREA</name>
<reference evidence="3" key="1">
    <citation type="submission" date="2017-02" db="UniProtKB">
        <authorList>
            <consortium name="WormBaseParasite"/>
        </authorList>
    </citation>
    <scope>IDENTIFICATION</scope>
</reference>
<evidence type="ECO:0000313" key="3">
    <source>
        <dbReference type="WBParaSite" id="SPAL_0000871800.1"/>
    </source>
</evidence>
<evidence type="ECO:0000313" key="2">
    <source>
        <dbReference type="Proteomes" id="UP000046392"/>
    </source>
</evidence>
<accession>A0A0N5BS73</accession>
<feature type="region of interest" description="Disordered" evidence="1">
    <location>
        <begin position="1"/>
        <end position="20"/>
    </location>
</feature>
<proteinExistence type="predicted"/>
<dbReference type="WBParaSite" id="SPAL_0000871800.1">
    <property type="protein sequence ID" value="SPAL_0000871800.1"/>
    <property type="gene ID" value="SPAL_0000871800"/>
</dbReference>